<dbReference type="GO" id="GO:0008270">
    <property type="term" value="F:zinc ion binding"/>
    <property type="evidence" value="ECO:0007669"/>
    <property type="project" value="UniProtKB-UniRule"/>
</dbReference>
<dbReference type="OrthoDB" id="15304at2759"/>
<keyword evidence="3 10" id="KW-0808">Transferase</keyword>
<dbReference type="GO" id="GO:0016567">
    <property type="term" value="P:protein ubiquitination"/>
    <property type="evidence" value="ECO:0007669"/>
    <property type="project" value="UniProtKB-UniRule"/>
</dbReference>
<dbReference type="InterPro" id="IPR039164">
    <property type="entry name" value="UBR1-like"/>
</dbReference>
<sequence>MTSALPSGKLSPLIAKMAAISEELAAWISRGKRATATHLRSVPRGNKLLDELLQNVFDPIKNIDDYDKLEWYRALIAGGRTYDEFDNLVRQYDNATTCGLVWTANFVAYRCRTCGITPCMSLCSKCFQEGNHEGHDYNMFRSKAGGACDCGDSNVLDPSGFCARHGPGRSHYQQVPPQELIFLPELIMPKLFIRLLYHLREYAKSDVADVNLQIMQEADQYLSFLHSLCDMGAVMMKVMGQALTNPAVYETFIQTEGQYHTKSEVNYLQTLKDMVAPGTFLQFTNVKGLGHKLVHTTLLDELVFWMVKFELPQKMVTLLLSLLPDENYKQAFTKAFVLHYSRVSLVLVRSKDHYAVGHRVVHISVQLFSNESLARKMCKEYNLQYILVLSLRHMVETILTESTLQNHVNYHHVVDCGYKAMKDHCYWPIVSDLINLLSHRSVALKFMDSTELIKIWLNLLLYFQGCNLNQRELTQHVEFEPDTYYAAFSAELEMSASPMSYLISHCKDKDTAEYSRVMIHACLETLQDWFDSINFLPKSKPNSLQLAFHLPLHRYLATFIAHAVQHQNVSLDELLPPTDMLKCLLMFPLRIQVGMAEIAANMWLRNGLQIRGQAMTYVQCHFCYSMLDADLFLMQVCAAKLDPDDFVQTVIDSFHLSNWLSFSPQPIVVGVTLEAEQEMTMVENALFFLAMLQSVRTYLGLTEKELVHVEMVALLCVNDRTHSQLMDLMPEKSGLAIHGRAYFEQTLKMVADYKAPVLESGGGLQQGTYVPKNILWEKEFDPIQVSTRSVYKKDVQSSMDRYQAYLKHSGKYSGKSPPWPPLKIPGKILPAYDGLRQILHCRTLHGFLFSVLYRAVKDSTVSESVTYFCVFLLELGTRFQPTEVHEYHCEKCVHDGDYRNWFPSNCLVVNAQHRIHEIILDETSDAEDEELHQTASSLFAGQSLTEQYFVASRIAAPLKKSLSSKLKLSGSESNGDGDSNAESSNVKCSSGADIPTKCQSTIVVKESIISLLMKLHSKLSGKKESSYIPLSMRKSSERLPDDEEPERIGDGPYYIGLLLDRLTAQDPMCVREMERAVHEMNPKIKEKVRSEEKGTITSEDLDKEERRKKARERRQKLMEEFASKQKAFMEQAMDMDEMTEEPSESCKQSSSEEEYHCSICGRSVPSTPERPMGLVVLLLATSVLGHCPKEDQQQPLPISNQKTRTPPQTCASVKKKQLELLVESYTELSVTHSVNIGWEGGVLVQSCGHYLHMDCHKQYIESLKGPYFQQTLAVNNGEYWCPLCRQLANAVIPMIPDSKKIPLTLQPDVSDLQKMAQDVERMMRQQSESTVSSLFQSSILDDLTKATYSIYKRCCEQYKTQDSIRLFLASIARTNLEMELLHYENKLMNNEPLACKPKFFRPLFHVLSHYAKSLTTVPYTDLWAAITGVNHSATNEVTINFQPNTLGQVPILLRDPIALLIDFLLQLPMTMSKDHFSYLVNTLYNIAYIQALLVTSCSFMPDERAAWCKKQMSNSLQDLGGMMSHVITRLRLSHLYDDKDISLGCISQWVWSPDTVETMVEDFLLPFLQIAALLQRHLFNEELPSGKCSSEFTYLCTYLRLGSFLGSIRPGSPWGAAASSASVEQSSKADSFVRFSVPEILPLTRSWLNELAIAIDSNRAFKNQYLLPFSYVYYQPHLLTLPSQYYKIFQEYRDRVCIVCSTTPKDPAICLVCAHFLCFRESCCQQDSVYECVQHSISCGAGTGVFLLVNSSTVVVIRGLRAALWGSVYLDKHGEEDAELRRGKPLYLREEKDYLTFSSLSFLCLLLLLSVKAIFDTCI</sequence>
<comment type="catalytic activity">
    <reaction evidence="1 10">
        <text>S-ubiquitinyl-[E2 ubiquitin-conjugating enzyme]-L-cysteine + [acceptor protein]-L-lysine = [E2 ubiquitin-conjugating enzyme]-L-cysteine + N(6)-ubiquitinyl-[acceptor protein]-L-lysine.</text>
        <dbReference type="EC" id="2.3.2.27"/>
    </reaction>
</comment>
<dbReference type="UniPathway" id="UPA00143"/>
<comment type="similarity">
    <text evidence="8 10">Belongs to the E3 ubiquitin-protein ligase UBR1-like family.</text>
</comment>
<feature type="region of interest" description="Disordered" evidence="11">
    <location>
        <begin position="1086"/>
        <end position="1113"/>
    </location>
</feature>
<keyword evidence="6 10" id="KW-0833">Ubl conjugation pathway</keyword>
<keyword evidence="4 10" id="KW-0479">Metal-binding</keyword>
<evidence type="ECO:0000256" key="7">
    <source>
        <dbReference type="ARBA" id="ARBA00022833"/>
    </source>
</evidence>
<dbReference type="FunFam" id="2.10.110.30:FF:000002">
    <property type="entry name" value="Putative e3 ubiquitin-protein ligase ubr3"/>
    <property type="match status" value="1"/>
</dbReference>
<evidence type="ECO:0000259" key="12">
    <source>
        <dbReference type="PROSITE" id="PS51157"/>
    </source>
</evidence>
<accession>A0A812EDQ9</accession>
<keyword evidence="14" id="KW-1185">Reference proteome</keyword>
<evidence type="ECO:0000313" key="14">
    <source>
        <dbReference type="Proteomes" id="UP000597762"/>
    </source>
</evidence>
<evidence type="ECO:0000256" key="9">
    <source>
        <dbReference type="PROSITE-ProRule" id="PRU00508"/>
    </source>
</evidence>
<dbReference type="GO" id="GO:0071596">
    <property type="term" value="P:ubiquitin-dependent protein catabolic process via the N-end rule pathway"/>
    <property type="evidence" value="ECO:0007669"/>
    <property type="project" value="UniProtKB-UniRule"/>
</dbReference>
<gene>
    <name evidence="13" type="ORF">SPHA_73320</name>
</gene>
<dbReference type="CDD" id="cd19673">
    <property type="entry name" value="UBR-box_UBR3"/>
    <property type="match status" value="1"/>
</dbReference>
<feature type="region of interest" description="Disordered" evidence="11">
    <location>
        <begin position="967"/>
        <end position="993"/>
    </location>
</feature>
<comment type="pathway">
    <text evidence="2 10">Protein modification; protein ubiquitination.</text>
</comment>
<keyword evidence="13" id="KW-0012">Acyltransferase</keyword>
<dbReference type="EMBL" id="CAHIKZ030005372">
    <property type="protein sequence ID" value="CAE1323437.1"/>
    <property type="molecule type" value="Genomic_DNA"/>
</dbReference>
<proteinExistence type="inferred from homology"/>
<comment type="caution">
    <text evidence="13">The sequence shown here is derived from an EMBL/GenBank/DDBJ whole genome shotgun (WGS) entry which is preliminary data.</text>
</comment>
<dbReference type="Pfam" id="PF18995">
    <property type="entry name" value="PRT6_C"/>
    <property type="match status" value="1"/>
</dbReference>
<evidence type="ECO:0000256" key="6">
    <source>
        <dbReference type="ARBA" id="ARBA00022786"/>
    </source>
</evidence>
<name>A0A812EDQ9_ACAPH</name>
<evidence type="ECO:0000256" key="2">
    <source>
        <dbReference type="ARBA" id="ARBA00004906"/>
    </source>
</evidence>
<dbReference type="PANTHER" id="PTHR21497:SF39">
    <property type="entry name" value="E3 UBIQUITIN-PROTEIN LIGASE UBR3"/>
    <property type="match status" value="1"/>
</dbReference>
<evidence type="ECO:0000313" key="13">
    <source>
        <dbReference type="EMBL" id="CAE1323437.1"/>
    </source>
</evidence>
<dbReference type="EC" id="2.3.2.27" evidence="10"/>
<keyword evidence="5 10" id="KW-0863">Zinc-finger</keyword>
<dbReference type="PANTHER" id="PTHR21497">
    <property type="entry name" value="UBIQUITIN LIGASE E3 ALPHA-RELATED"/>
    <property type="match status" value="1"/>
</dbReference>
<feature type="zinc finger region" description="UBR-type" evidence="9">
    <location>
        <begin position="96"/>
        <end position="167"/>
    </location>
</feature>
<evidence type="ECO:0000256" key="4">
    <source>
        <dbReference type="ARBA" id="ARBA00022723"/>
    </source>
</evidence>
<evidence type="ECO:0000256" key="1">
    <source>
        <dbReference type="ARBA" id="ARBA00000900"/>
    </source>
</evidence>
<dbReference type="GO" id="GO:0000151">
    <property type="term" value="C:ubiquitin ligase complex"/>
    <property type="evidence" value="ECO:0007669"/>
    <property type="project" value="TreeGrafter"/>
</dbReference>
<dbReference type="InterPro" id="IPR044046">
    <property type="entry name" value="E3_ligase_UBR-like_C"/>
</dbReference>
<dbReference type="InterPro" id="IPR003126">
    <property type="entry name" value="Znf_UBR"/>
</dbReference>
<comment type="function">
    <text evidence="10">Ubiquitin ligase protein which is a component of the N-end rule pathway. Recognizes and binds to proteins bearing specific N-terminal residues that are destabilizing according to the N-end rule, leading to their ubiquitination and subsequent degradation.</text>
</comment>
<keyword evidence="7 10" id="KW-0862">Zinc</keyword>
<evidence type="ECO:0000256" key="10">
    <source>
        <dbReference type="RuleBase" id="RU366018"/>
    </source>
</evidence>
<dbReference type="Gene3D" id="2.10.110.30">
    <property type="match status" value="1"/>
</dbReference>
<evidence type="ECO:0000256" key="8">
    <source>
        <dbReference type="ARBA" id="ARBA00046341"/>
    </source>
</evidence>
<dbReference type="PROSITE" id="PS51157">
    <property type="entry name" value="ZF_UBR"/>
    <property type="match status" value="1"/>
</dbReference>
<dbReference type="Pfam" id="PF02207">
    <property type="entry name" value="zf-UBR"/>
    <property type="match status" value="1"/>
</dbReference>
<feature type="domain" description="UBR-type" evidence="12">
    <location>
        <begin position="96"/>
        <end position="167"/>
    </location>
</feature>
<dbReference type="GO" id="GO:0005737">
    <property type="term" value="C:cytoplasm"/>
    <property type="evidence" value="ECO:0007669"/>
    <property type="project" value="TreeGrafter"/>
</dbReference>
<evidence type="ECO:0000256" key="3">
    <source>
        <dbReference type="ARBA" id="ARBA00022679"/>
    </source>
</evidence>
<dbReference type="Pfam" id="PF22960">
    <property type="entry name" value="WHD_UBR1"/>
    <property type="match status" value="1"/>
</dbReference>
<reference evidence="13" key="1">
    <citation type="submission" date="2021-01" db="EMBL/GenBank/DDBJ databases">
        <authorList>
            <person name="Li R."/>
            <person name="Bekaert M."/>
        </authorList>
    </citation>
    <scope>NUCLEOTIDE SEQUENCE</scope>
    <source>
        <strain evidence="13">Farmed</strain>
    </source>
</reference>
<dbReference type="SMART" id="SM00396">
    <property type="entry name" value="ZnF_UBR1"/>
    <property type="match status" value="1"/>
</dbReference>
<dbReference type="Proteomes" id="UP000597762">
    <property type="component" value="Unassembled WGS sequence"/>
</dbReference>
<dbReference type="InterPro" id="IPR055194">
    <property type="entry name" value="UBR1-like_WH"/>
</dbReference>
<organism evidence="13 14">
    <name type="scientific">Acanthosepion pharaonis</name>
    <name type="common">Pharaoh cuttlefish</name>
    <name type="synonym">Sepia pharaonis</name>
    <dbReference type="NCBI Taxonomy" id="158019"/>
    <lineage>
        <taxon>Eukaryota</taxon>
        <taxon>Metazoa</taxon>
        <taxon>Spiralia</taxon>
        <taxon>Lophotrochozoa</taxon>
        <taxon>Mollusca</taxon>
        <taxon>Cephalopoda</taxon>
        <taxon>Coleoidea</taxon>
        <taxon>Decapodiformes</taxon>
        <taxon>Sepiida</taxon>
        <taxon>Sepiina</taxon>
        <taxon>Sepiidae</taxon>
        <taxon>Acanthosepion</taxon>
    </lineage>
</organism>
<dbReference type="GO" id="GO:0061630">
    <property type="term" value="F:ubiquitin protein ligase activity"/>
    <property type="evidence" value="ECO:0007669"/>
    <property type="project" value="UniProtKB-UniRule"/>
</dbReference>
<protein>
    <recommendedName>
        <fullName evidence="10">E3 ubiquitin-protein ligase</fullName>
        <ecNumber evidence="10">2.3.2.27</ecNumber>
    </recommendedName>
</protein>
<feature type="compositionally biased region" description="Low complexity" evidence="11">
    <location>
        <begin position="967"/>
        <end position="980"/>
    </location>
</feature>
<evidence type="ECO:0000256" key="11">
    <source>
        <dbReference type="SAM" id="MobiDB-lite"/>
    </source>
</evidence>
<evidence type="ECO:0000256" key="5">
    <source>
        <dbReference type="ARBA" id="ARBA00022771"/>
    </source>
</evidence>